<dbReference type="AlphaFoldDB" id="A0A059CUC6"/>
<proteinExistence type="predicted"/>
<dbReference type="PANTHER" id="PTHR11017">
    <property type="entry name" value="LEUCINE-RICH REPEAT-CONTAINING PROTEIN"/>
    <property type="match status" value="1"/>
</dbReference>
<evidence type="ECO:0000256" key="2">
    <source>
        <dbReference type="ARBA" id="ARBA00022821"/>
    </source>
</evidence>
<dbReference type="InterPro" id="IPR035897">
    <property type="entry name" value="Toll_tir_struct_dom_sf"/>
</dbReference>
<evidence type="ECO:0000256" key="1">
    <source>
        <dbReference type="ARBA" id="ARBA00022737"/>
    </source>
</evidence>
<feature type="domain" description="TIR" evidence="3">
    <location>
        <begin position="1"/>
        <end position="113"/>
    </location>
</feature>
<name>A0A059CUC6_EUCGR</name>
<dbReference type="InterPro" id="IPR027417">
    <property type="entry name" value="P-loop_NTPase"/>
</dbReference>
<evidence type="ECO:0000259" key="3">
    <source>
        <dbReference type="PROSITE" id="PS50104"/>
    </source>
</evidence>
<dbReference type="Gene3D" id="3.40.50.300">
    <property type="entry name" value="P-loop containing nucleotide triphosphate hydrolases"/>
    <property type="match status" value="1"/>
</dbReference>
<reference evidence="4" key="1">
    <citation type="submission" date="2013-07" db="EMBL/GenBank/DDBJ databases">
        <title>The genome of Eucalyptus grandis.</title>
        <authorList>
            <person name="Schmutz J."/>
            <person name="Hayes R."/>
            <person name="Myburg A."/>
            <person name="Tuskan G."/>
            <person name="Grattapaglia D."/>
            <person name="Rokhsar D.S."/>
        </authorList>
    </citation>
    <scope>NUCLEOTIDE SEQUENCE</scope>
    <source>
        <tissue evidence="4">Leaf extractions</tissue>
    </source>
</reference>
<dbReference type="InterPro" id="IPR036390">
    <property type="entry name" value="WH_DNA-bd_sf"/>
</dbReference>
<keyword evidence="2" id="KW-0611">Plant defense</keyword>
<dbReference type="Gramene" id="KCW82073">
    <property type="protein sequence ID" value="KCW82073"/>
    <property type="gene ID" value="EUGRSUZ_C03444"/>
</dbReference>
<dbReference type="EMBL" id="KK198755">
    <property type="protein sequence ID" value="KCW82073.1"/>
    <property type="molecule type" value="Genomic_DNA"/>
</dbReference>
<dbReference type="PROSITE" id="PS50104">
    <property type="entry name" value="TIR"/>
    <property type="match status" value="1"/>
</dbReference>
<accession>A0A059CUC6</accession>
<dbReference type="InterPro" id="IPR044974">
    <property type="entry name" value="Disease_R_plants"/>
</dbReference>
<dbReference type="STRING" id="71139.A0A059CUC6"/>
<dbReference type="SUPFAM" id="SSF46785">
    <property type="entry name" value="Winged helix' DNA-binding domain"/>
    <property type="match status" value="1"/>
</dbReference>
<dbReference type="Pfam" id="PF01582">
    <property type="entry name" value="TIR"/>
    <property type="match status" value="1"/>
</dbReference>
<dbReference type="InterPro" id="IPR000157">
    <property type="entry name" value="TIR_dom"/>
</dbReference>
<dbReference type="Pfam" id="PF23282">
    <property type="entry name" value="WHD_ROQ1"/>
    <property type="match status" value="1"/>
</dbReference>
<dbReference type="InParanoid" id="A0A059CUC6"/>
<organism evidence="4">
    <name type="scientific">Eucalyptus grandis</name>
    <name type="common">Flooded gum</name>
    <dbReference type="NCBI Taxonomy" id="71139"/>
    <lineage>
        <taxon>Eukaryota</taxon>
        <taxon>Viridiplantae</taxon>
        <taxon>Streptophyta</taxon>
        <taxon>Embryophyta</taxon>
        <taxon>Tracheophyta</taxon>
        <taxon>Spermatophyta</taxon>
        <taxon>Magnoliopsida</taxon>
        <taxon>eudicotyledons</taxon>
        <taxon>Gunneridae</taxon>
        <taxon>Pentapetalae</taxon>
        <taxon>rosids</taxon>
        <taxon>malvids</taxon>
        <taxon>Myrtales</taxon>
        <taxon>Myrtaceae</taxon>
        <taxon>Myrtoideae</taxon>
        <taxon>Eucalypteae</taxon>
        <taxon>Eucalyptus</taxon>
    </lineage>
</organism>
<dbReference type="Gene3D" id="3.40.50.10140">
    <property type="entry name" value="Toll/interleukin-1 receptor homology (TIR) domain"/>
    <property type="match status" value="1"/>
</dbReference>
<dbReference type="PANTHER" id="PTHR11017:SF527">
    <property type="entry name" value="TMV RESISTANCE PROTEIN N-LIKE"/>
    <property type="match status" value="1"/>
</dbReference>
<dbReference type="Gene3D" id="1.10.8.430">
    <property type="entry name" value="Helical domain of apoptotic protease-activating factors"/>
    <property type="match status" value="1"/>
</dbReference>
<dbReference type="InterPro" id="IPR058192">
    <property type="entry name" value="WHD_ROQ1-like"/>
</dbReference>
<dbReference type="InterPro" id="IPR042197">
    <property type="entry name" value="Apaf_helical"/>
</dbReference>
<gene>
    <name evidence="4" type="ORF">EUGRSUZ_C03444</name>
</gene>
<dbReference type="GO" id="GO:0007165">
    <property type="term" value="P:signal transduction"/>
    <property type="evidence" value="ECO:0007669"/>
    <property type="project" value="InterPro"/>
</dbReference>
<dbReference type="GO" id="GO:0006952">
    <property type="term" value="P:defense response"/>
    <property type="evidence" value="ECO:0007669"/>
    <property type="project" value="UniProtKB-KW"/>
</dbReference>
<dbReference type="SUPFAM" id="SSF52200">
    <property type="entry name" value="Toll/Interleukin receptor TIR domain"/>
    <property type="match status" value="1"/>
</dbReference>
<protein>
    <recommendedName>
        <fullName evidence="3">TIR domain-containing protein</fullName>
    </recommendedName>
</protein>
<dbReference type="SUPFAM" id="SSF52540">
    <property type="entry name" value="P-loop containing nucleoside triphosphate hydrolases"/>
    <property type="match status" value="1"/>
</dbReference>
<evidence type="ECO:0000313" key="4">
    <source>
        <dbReference type="EMBL" id="KCW82073.1"/>
    </source>
</evidence>
<sequence>MDDEELRKGEEIMPAILKAIGESRISIVLFSEDYASSGWDTMRQIVWPVFCKVDPSEVRRQRRRLKSNGGDLEKVKRWREALTTAANISGWHLVERRESNVIHSIVKSIWAELIRDQLPVPENVVAMDSHVSHMHTLLDMESNEVRMVGICGFGGVGKTTITKATYNFFFFHKFERPTQLQETLISQVTWDDHLKLGNVHRVGGHYWFDCGSRIIITTRDEHFLVAHGVHRYFSSPDYEEFSYSVVLYTKSLPLAIKVLGSFLRGKSSFQWKNTLDELKRVFNGEIFGVLIMSFDILDDYEKDIFLGIACFFKGESISHTREILRASLITIEHGKLEMHDMIQEMGREIVQRESPRETGERSRLWFYNDVLHVLTNGTGTNKVEAIMLKLAALEVHFSACRDLSFFRLGEKEEGLGVFV</sequence>
<keyword evidence="1" id="KW-0677">Repeat</keyword>